<reference evidence="2" key="1">
    <citation type="journal article" date="2014" name="Int. J. Syst. Evol. Microbiol.">
        <title>Complete genome sequence of Corynebacterium casei LMG S-19264T (=DSM 44701T), isolated from a smear-ripened cheese.</title>
        <authorList>
            <consortium name="US DOE Joint Genome Institute (JGI-PGF)"/>
            <person name="Walter F."/>
            <person name="Albersmeier A."/>
            <person name="Kalinowski J."/>
            <person name="Ruckert C."/>
        </authorList>
    </citation>
    <scope>NUCLEOTIDE SEQUENCE</scope>
    <source>
        <strain evidence="2">CGMCC 4.7201</strain>
    </source>
</reference>
<comment type="caution">
    <text evidence="2">The sequence shown here is derived from an EMBL/GenBank/DDBJ whole genome shotgun (WGS) entry which is preliminary data.</text>
</comment>
<dbReference type="RefSeq" id="WP_229698894.1">
    <property type="nucleotide sequence ID" value="NZ_BMMS01000037.1"/>
</dbReference>
<sequence length="107" mass="10830">MTMALERFAAAMYLAGDGDKDRGGLIPGAKPTKIPGMEGPVAQIFGYGLWLLVLAGVGGTAYGVYKLAVADKSRNGGGSEPFKWMGGGIAAILLSSSLIAILNGIAG</sequence>
<evidence type="ECO:0000256" key="1">
    <source>
        <dbReference type="SAM" id="Phobius"/>
    </source>
</evidence>
<proteinExistence type="predicted"/>
<organism evidence="2 3">
    <name type="scientific">Wenjunlia tyrosinilytica</name>
    <dbReference type="NCBI Taxonomy" id="1544741"/>
    <lineage>
        <taxon>Bacteria</taxon>
        <taxon>Bacillati</taxon>
        <taxon>Actinomycetota</taxon>
        <taxon>Actinomycetes</taxon>
        <taxon>Kitasatosporales</taxon>
        <taxon>Streptomycetaceae</taxon>
        <taxon>Wenjunlia</taxon>
    </lineage>
</organism>
<name>A0A918E234_9ACTN</name>
<reference evidence="2" key="2">
    <citation type="submission" date="2020-09" db="EMBL/GenBank/DDBJ databases">
        <authorList>
            <person name="Sun Q."/>
            <person name="Zhou Y."/>
        </authorList>
    </citation>
    <scope>NUCLEOTIDE SEQUENCE</scope>
    <source>
        <strain evidence="2">CGMCC 4.7201</strain>
    </source>
</reference>
<protein>
    <submittedName>
        <fullName evidence="2">Uncharacterized protein</fullName>
    </submittedName>
</protein>
<keyword evidence="1" id="KW-0472">Membrane</keyword>
<gene>
    <name evidence="2" type="ORF">GCM10012280_62110</name>
</gene>
<keyword evidence="3" id="KW-1185">Reference proteome</keyword>
<evidence type="ECO:0000313" key="2">
    <source>
        <dbReference type="EMBL" id="GGO98303.1"/>
    </source>
</evidence>
<evidence type="ECO:0000313" key="3">
    <source>
        <dbReference type="Proteomes" id="UP000641932"/>
    </source>
</evidence>
<feature type="transmembrane region" description="Helical" evidence="1">
    <location>
        <begin position="44"/>
        <end position="65"/>
    </location>
</feature>
<feature type="transmembrane region" description="Helical" evidence="1">
    <location>
        <begin position="86"/>
        <end position="106"/>
    </location>
</feature>
<dbReference type="Proteomes" id="UP000641932">
    <property type="component" value="Unassembled WGS sequence"/>
</dbReference>
<dbReference type="EMBL" id="BMMS01000037">
    <property type="protein sequence ID" value="GGO98303.1"/>
    <property type="molecule type" value="Genomic_DNA"/>
</dbReference>
<keyword evidence="1" id="KW-0812">Transmembrane</keyword>
<keyword evidence="1" id="KW-1133">Transmembrane helix</keyword>
<accession>A0A918E234</accession>
<dbReference type="AlphaFoldDB" id="A0A918E234"/>